<evidence type="ECO:0000313" key="2">
    <source>
        <dbReference type="EMBL" id="CDW86562.1"/>
    </source>
</evidence>
<reference evidence="2 3" key="1">
    <citation type="submission" date="2014-06" db="EMBL/GenBank/DDBJ databases">
        <authorList>
            <person name="Swart Estienne"/>
        </authorList>
    </citation>
    <scope>NUCLEOTIDE SEQUENCE [LARGE SCALE GENOMIC DNA]</scope>
    <source>
        <strain evidence="2 3">130c</strain>
    </source>
</reference>
<dbReference type="AlphaFoldDB" id="A0A078AZD1"/>
<feature type="region of interest" description="Disordered" evidence="1">
    <location>
        <begin position="108"/>
        <end position="178"/>
    </location>
</feature>
<feature type="compositionally biased region" description="Polar residues" evidence="1">
    <location>
        <begin position="727"/>
        <end position="743"/>
    </location>
</feature>
<keyword evidence="3" id="KW-1185">Reference proteome</keyword>
<feature type="region of interest" description="Disordered" evidence="1">
    <location>
        <begin position="691"/>
        <end position="766"/>
    </location>
</feature>
<protein>
    <submittedName>
        <fullName evidence="2">Uncharacterized protein</fullName>
    </submittedName>
</protein>
<evidence type="ECO:0000256" key="1">
    <source>
        <dbReference type="SAM" id="MobiDB-lite"/>
    </source>
</evidence>
<feature type="compositionally biased region" description="Polar residues" evidence="1">
    <location>
        <begin position="108"/>
        <end position="145"/>
    </location>
</feature>
<feature type="region of interest" description="Disordered" evidence="1">
    <location>
        <begin position="623"/>
        <end position="677"/>
    </location>
</feature>
<feature type="compositionally biased region" description="Polar residues" evidence="1">
    <location>
        <begin position="623"/>
        <end position="654"/>
    </location>
</feature>
<accession>A0A078AZD1</accession>
<feature type="compositionally biased region" description="Basic and acidic residues" evidence="1">
    <location>
        <begin position="146"/>
        <end position="161"/>
    </location>
</feature>
<dbReference type="InParanoid" id="A0A078AZD1"/>
<proteinExistence type="predicted"/>
<feature type="region of interest" description="Disordered" evidence="1">
    <location>
        <begin position="369"/>
        <end position="407"/>
    </location>
</feature>
<dbReference type="EMBL" id="CCKQ01014773">
    <property type="protein sequence ID" value="CDW86562.1"/>
    <property type="molecule type" value="Genomic_DNA"/>
</dbReference>
<gene>
    <name evidence="2" type="primary">Contig2465.g2649</name>
    <name evidence="2" type="ORF">STYLEM_15657</name>
</gene>
<feature type="region of interest" description="Disordered" evidence="1">
    <location>
        <begin position="446"/>
        <end position="497"/>
    </location>
</feature>
<feature type="compositionally biased region" description="Polar residues" evidence="1">
    <location>
        <begin position="461"/>
        <end position="495"/>
    </location>
</feature>
<sequence>MQQQQNTQQDSSQTASIIFTPESKQVFDISHASAIEHDNYDCQSSPGETSDNQMQDYHTFDSHQWQSSIKRMREEALMRQEQQLMQQIEDLNYHRMMVQNELIRLKQDSNNATPTKFMSKNPSQVDINNERQNNSQSLSNTQKNTPPKELDPNRRSRDRSPSNDQSVERSSIYSLKMGKIKDMMSNNTNDQINSVNSRTDEQNLKQYFSITFKNESINESNHKKEFSLGGEFVPVQTEHSEIDPDQIRQNIEDVRTSLARVKDIEKLLLEEFQRKKQRQSLNADMPQSLANYQSNILSLQNQNKMNVSGSTTSNNIDSSYHEYIMNRFQQNCYMLKSSSKPHLNMPRQINDRNLDPSNSNKELQFSFSIQSNEGIEEKRVKGGPNQSVEKKSCGSGYRKSTNSKSTAELGKMLKPQQQRTKNLIFGGDKTSDTQINLVIQTPQLEEVSSTNDSNGIHKGCDTSSKCNESSHTIDISEDQNQPKGDSEVSSKNQTIKIEGGRHQKFTIHGIYDAKKSILEPKFYNSLEQASAVINQVATQKQQPNNITTDRYKQQPVRVQNPKSTVQNTNIYQNQNAQNPIGRNRNLIQQKMAQRQEQAVLSQLNHQSVMQKNRQSVENNKSNFQTVQKKQIPQNSTQSFAQTKTSRELQSQKQELVSVQKSQPQQPQPSSQPVHNHSRQNLASRFIEQNKQAVREKSKGINIMENTLNRSNHRLTSNRDQSNKRTSDTPVQLKNEQRLGSLTSRTREQTNKSIGKHVPNPSKVSEQIEKHKNLMRSSRSEKNLETITFAKRNVNPISKNDTSAFENSKLNNHEKSQLISENSISNHAAQGNWVSSFQDKGNNRNDKVSKFIVTSPSKNLKARLYFNTKRTDKDNCSADRQTALTENN</sequence>
<feature type="compositionally biased region" description="Polar residues" evidence="1">
    <location>
        <begin position="703"/>
        <end position="719"/>
    </location>
</feature>
<feature type="compositionally biased region" description="Polar residues" evidence="1">
    <location>
        <begin position="556"/>
        <end position="581"/>
    </location>
</feature>
<name>A0A078AZD1_STYLE</name>
<feature type="region of interest" description="Disordered" evidence="1">
    <location>
        <begin position="539"/>
        <end position="581"/>
    </location>
</feature>
<feature type="compositionally biased region" description="Polar residues" evidence="1">
    <location>
        <begin position="539"/>
        <end position="548"/>
    </location>
</feature>
<dbReference type="Proteomes" id="UP000039865">
    <property type="component" value="Unassembled WGS sequence"/>
</dbReference>
<feature type="compositionally biased region" description="Low complexity" evidence="1">
    <location>
        <begin position="656"/>
        <end position="673"/>
    </location>
</feature>
<organism evidence="2 3">
    <name type="scientific">Stylonychia lemnae</name>
    <name type="common">Ciliate</name>
    <dbReference type="NCBI Taxonomy" id="5949"/>
    <lineage>
        <taxon>Eukaryota</taxon>
        <taxon>Sar</taxon>
        <taxon>Alveolata</taxon>
        <taxon>Ciliophora</taxon>
        <taxon>Intramacronucleata</taxon>
        <taxon>Spirotrichea</taxon>
        <taxon>Stichotrichia</taxon>
        <taxon>Sporadotrichida</taxon>
        <taxon>Oxytrichidae</taxon>
        <taxon>Stylonychinae</taxon>
        <taxon>Stylonychia</taxon>
    </lineage>
</organism>
<evidence type="ECO:0000313" key="3">
    <source>
        <dbReference type="Proteomes" id="UP000039865"/>
    </source>
</evidence>